<dbReference type="AlphaFoldDB" id="A0A839XVZ2"/>
<organism evidence="2 3">
    <name type="scientific">Prauserella sediminis</name>
    <dbReference type="NCBI Taxonomy" id="577680"/>
    <lineage>
        <taxon>Bacteria</taxon>
        <taxon>Bacillati</taxon>
        <taxon>Actinomycetota</taxon>
        <taxon>Actinomycetes</taxon>
        <taxon>Pseudonocardiales</taxon>
        <taxon>Pseudonocardiaceae</taxon>
        <taxon>Prauserella</taxon>
        <taxon>Prauserella salsuginis group</taxon>
    </lineage>
</organism>
<gene>
    <name evidence="2" type="ORF">FB384_004181</name>
</gene>
<feature type="region of interest" description="Disordered" evidence="1">
    <location>
        <begin position="1"/>
        <end position="20"/>
    </location>
</feature>
<evidence type="ECO:0000256" key="1">
    <source>
        <dbReference type="SAM" id="MobiDB-lite"/>
    </source>
</evidence>
<protein>
    <submittedName>
        <fullName evidence="2">Uncharacterized protein</fullName>
    </submittedName>
</protein>
<accession>A0A839XVZ2</accession>
<evidence type="ECO:0000313" key="3">
    <source>
        <dbReference type="Proteomes" id="UP000564573"/>
    </source>
</evidence>
<dbReference type="EMBL" id="JACIBS010000003">
    <property type="protein sequence ID" value="MBB3665228.1"/>
    <property type="molecule type" value="Genomic_DNA"/>
</dbReference>
<sequence>MLHATATYPASTGTRPRGSWPRAWTCAASTGATWGGCSGTRLSQSYAMIDTQTDGGAAAAAPGNGRHALDDQ</sequence>
<name>A0A839XVZ2_9PSEU</name>
<reference evidence="2 3" key="1">
    <citation type="submission" date="2020-08" db="EMBL/GenBank/DDBJ databases">
        <title>Sequencing the genomes of 1000 actinobacteria strains.</title>
        <authorList>
            <person name="Klenk H.-P."/>
        </authorList>
    </citation>
    <scope>NUCLEOTIDE SEQUENCE [LARGE SCALE GENOMIC DNA]</scope>
    <source>
        <strain evidence="2 3">DSM 45267</strain>
    </source>
</reference>
<comment type="caution">
    <text evidence="2">The sequence shown here is derived from an EMBL/GenBank/DDBJ whole genome shotgun (WGS) entry which is preliminary data.</text>
</comment>
<proteinExistence type="predicted"/>
<evidence type="ECO:0000313" key="2">
    <source>
        <dbReference type="EMBL" id="MBB3665228.1"/>
    </source>
</evidence>
<dbReference type="Proteomes" id="UP000564573">
    <property type="component" value="Unassembled WGS sequence"/>
</dbReference>
<keyword evidence="3" id="KW-1185">Reference proteome</keyword>